<dbReference type="Proteomes" id="UP000656274">
    <property type="component" value="Unassembled WGS sequence"/>
</dbReference>
<protein>
    <submittedName>
        <fullName evidence="3">Glycosyltransferase family 4 protein</fullName>
    </submittedName>
</protein>
<sequence length="371" mass="42994">MKKIAKIIITEQAIPYQKNGSWSQRLEYFLKSDQNVIDYFICGETNQSLNTTTTFYREKQVQSKWRLKFFPNTRYQHYTNRLEQLVNQHSHAIVCVVDNVKLMLAVSECIEQKKLKNKVTLLFYCCGHSYLLDDNLQKKFVKNCDEFIFLTKKAYAFNKERYDEFIPEVTILNNPIEKNTYKPISVAEKETLLQKHQLTGKKVFLWLSHDRPKKGLSIVLNVWKDSEKLQNEAVLLVVGAKRNESIKGVQFVGQVPNDEVVAYYQLAHVYLFPTLWKEGFGLSLAQAICSGCYSIAADNGGVSDFFTSKDGVLLTEPNVVSHWVTSMEMALEEVASGWENKEAGNQILDYPEWSQQFAAIFTKWERRFQNQ</sequence>
<evidence type="ECO:0000259" key="2">
    <source>
        <dbReference type="Pfam" id="PF00534"/>
    </source>
</evidence>
<dbReference type="RefSeq" id="WP_194095080.1">
    <property type="nucleotide sequence ID" value="NZ_JADFTZ010000002.1"/>
</dbReference>
<dbReference type="Gene3D" id="3.40.50.2000">
    <property type="entry name" value="Glycogen Phosphorylase B"/>
    <property type="match status" value="1"/>
</dbReference>
<evidence type="ECO:0000256" key="1">
    <source>
        <dbReference type="ARBA" id="ARBA00022679"/>
    </source>
</evidence>
<keyword evidence="1" id="KW-0808">Transferase</keyword>
<gene>
    <name evidence="3" type="ORF">IM755_06875</name>
</gene>
<keyword evidence="4" id="KW-1185">Reference proteome</keyword>
<dbReference type="EMBL" id="JADFTZ010000002">
    <property type="protein sequence ID" value="MBE9576432.1"/>
    <property type="molecule type" value="Genomic_DNA"/>
</dbReference>
<evidence type="ECO:0000313" key="3">
    <source>
        <dbReference type="EMBL" id="MBE9576432.1"/>
    </source>
</evidence>
<dbReference type="SUPFAM" id="SSF53756">
    <property type="entry name" value="UDP-Glycosyltransferase/glycogen phosphorylase"/>
    <property type="match status" value="1"/>
</dbReference>
<reference evidence="3 4" key="1">
    <citation type="submission" date="2020-10" db="EMBL/GenBank/DDBJ databases">
        <title>The genome sequence of Flavobacterium aquaticum 1Y8A.</title>
        <authorList>
            <person name="Liu Y."/>
        </authorList>
    </citation>
    <scope>NUCLEOTIDE SEQUENCE [LARGE SCALE GENOMIC DNA]</scope>
    <source>
        <strain evidence="3 4">1Y8A</strain>
    </source>
</reference>
<organism evidence="3 4">
    <name type="scientific">Flavobacterium proteolyticum</name>
    <dbReference type="NCBI Taxonomy" id="2911683"/>
    <lineage>
        <taxon>Bacteria</taxon>
        <taxon>Pseudomonadati</taxon>
        <taxon>Bacteroidota</taxon>
        <taxon>Flavobacteriia</taxon>
        <taxon>Flavobacteriales</taxon>
        <taxon>Flavobacteriaceae</taxon>
        <taxon>Flavobacterium</taxon>
    </lineage>
</organism>
<dbReference type="InterPro" id="IPR001296">
    <property type="entry name" value="Glyco_trans_1"/>
</dbReference>
<evidence type="ECO:0000313" key="4">
    <source>
        <dbReference type="Proteomes" id="UP000656274"/>
    </source>
</evidence>
<proteinExistence type="predicted"/>
<comment type="caution">
    <text evidence="3">The sequence shown here is derived from an EMBL/GenBank/DDBJ whole genome shotgun (WGS) entry which is preliminary data.</text>
</comment>
<feature type="domain" description="Glycosyl transferase family 1" evidence="2">
    <location>
        <begin position="189"/>
        <end position="328"/>
    </location>
</feature>
<dbReference type="CDD" id="cd03801">
    <property type="entry name" value="GT4_PimA-like"/>
    <property type="match status" value="1"/>
</dbReference>
<dbReference type="Pfam" id="PF00534">
    <property type="entry name" value="Glycos_transf_1"/>
    <property type="match status" value="1"/>
</dbReference>
<dbReference type="PANTHER" id="PTHR46401">
    <property type="entry name" value="GLYCOSYLTRANSFERASE WBBK-RELATED"/>
    <property type="match status" value="1"/>
</dbReference>
<dbReference type="PANTHER" id="PTHR46401:SF2">
    <property type="entry name" value="GLYCOSYLTRANSFERASE WBBK-RELATED"/>
    <property type="match status" value="1"/>
</dbReference>
<name>A0ABR9WRA3_9FLAO</name>
<accession>A0ABR9WRA3</accession>